<reference evidence="2 3" key="1">
    <citation type="submission" date="2019-01" db="EMBL/GenBank/DDBJ databases">
        <title>Sequencing of cultivated peanut Arachis hypogaea provides insights into genome evolution and oil improvement.</title>
        <authorList>
            <person name="Chen X."/>
        </authorList>
    </citation>
    <scope>NUCLEOTIDE SEQUENCE [LARGE SCALE GENOMIC DNA]</scope>
    <source>
        <strain evidence="3">cv. Fuhuasheng</strain>
        <tissue evidence="2">Leaves</tissue>
    </source>
</reference>
<organism evidence="2 3">
    <name type="scientific">Arachis hypogaea</name>
    <name type="common">Peanut</name>
    <dbReference type="NCBI Taxonomy" id="3818"/>
    <lineage>
        <taxon>Eukaryota</taxon>
        <taxon>Viridiplantae</taxon>
        <taxon>Streptophyta</taxon>
        <taxon>Embryophyta</taxon>
        <taxon>Tracheophyta</taxon>
        <taxon>Spermatophyta</taxon>
        <taxon>Magnoliopsida</taxon>
        <taxon>eudicotyledons</taxon>
        <taxon>Gunneridae</taxon>
        <taxon>Pentapetalae</taxon>
        <taxon>rosids</taxon>
        <taxon>fabids</taxon>
        <taxon>Fabales</taxon>
        <taxon>Fabaceae</taxon>
        <taxon>Papilionoideae</taxon>
        <taxon>50 kb inversion clade</taxon>
        <taxon>dalbergioids sensu lato</taxon>
        <taxon>Dalbergieae</taxon>
        <taxon>Pterocarpus clade</taxon>
        <taxon>Arachis</taxon>
    </lineage>
</organism>
<gene>
    <name evidence="2" type="ORF">Ahy_B09g094605</name>
</gene>
<keyword evidence="3" id="KW-1185">Reference proteome</keyword>
<dbReference type="Proteomes" id="UP000289738">
    <property type="component" value="Chromosome B09"/>
</dbReference>
<name>A0A444XBP8_ARAHY</name>
<evidence type="ECO:0000313" key="3">
    <source>
        <dbReference type="Proteomes" id="UP000289738"/>
    </source>
</evidence>
<dbReference type="InterPro" id="IPR005174">
    <property type="entry name" value="KIB1-4_b-propeller"/>
</dbReference>
<dbReference type="Pfam" id="PF03478">
    <property type="entry name" value="Beta-prop_KIB1-4"/>
    <property type="match status" value="1"/>
</dbReference>
<accession>A0A444XBP8</accession>
<comment type="caution">
    <text evidence="2">The sequence shown here is derived from an EMBL/GenBank/DDBJ whole genome shotgun (WGS) entry which is preliminary data.</text>
</comment>
<sequence length="127" mass="14246">MELQTSKDPQWHLLLPIGGTPTAKEPFKAGEDVYHITQLSNIDEESVDTSSLNEKGIYHLKLADLQYNLIRGSCHGWLIIVSIYEGTIRMLNPLTKVYLDLPPISTLPDVIDDGDECTFYIGPCKVE</sequence>
<feature type="domain" description="KIB1-4 beta-propeller" evidence="1">
    <location>
        <begin position="51"/>
        <end position="113"/>
    </location>
</feature>
<protein>
    <recommendedName>
        <fullName evidence="1">KIB1-4 beta-propeller domain-containing protein</fullName>
    </recommendedName>
</protein>
<dbReference type="EMBL" id="SDMP01000019">
    <property type="protein sequence ID" value="RYQ87134.1"/>
    <property type="molecule type" value="Genomic_DNA"/>
</dbReference>
<proteinExistence type="predicted"/>
<evidence type="ECO:0000259" key="1">
    <source>
        <dbReference type="Pfam" id="PF03478"/>
    </source>
</evidence>
<dbReference type="AlphaFoldDB" id="A0A444XBP8"/>
<evidence type="ECO:0000313" key="2">
    <source>
        <dbReference type="EMBL" id="RYQ87134.1"/>
    </source>
</evidence>
<dbReference type="Gramene" id="arahy.Tifrunner.gnm2.ann2.Ah19g010400.1">
    <property type="protein sequence ID" value="arahy.Tifrunner.gnm2.ann2.Ah19g010400.1-CDS-1"/>
    <property type="gene ID" value="arahy.Tifrunner.gnm2.ann2.Ah19g010400"/>
</dbReference>